<sequence length="298" mass="33037">MTDREKDQEKAQILIEALPYIQRFNGNTVVVKYGGSAMKDEDLKMHVIEDVALLKLVGMRPIIVHGGGKEISRWVKKSGIVPEFYNGLRITDRETLEVAEMVLGKVNTDLVSLVQQLGVNAMGISGMDGDLLKVRKVMPDGQDIGFVGEVTRVNPDILWKLLDDDFVPVIFPIGSDKEGNAYNINGDHAAAAIAQAIHADKLIYLTDTRGVYRNPSDPDTLISELDEDEALRLIDEGVVQGGMIPKIRNCIDSIRNGVRRVHILDGSAEHSILLEIFTDRGVGTAIMEREQQRYYRGA</sequence>
<reference evidence="11 12" key="1">
    <citation type="submission" date="2016-10" db="EMBL/GenBank/DDBJ databases">
        <authorList>
            <person name="de Groot N.N."/>
        </authorList>
    </citation>
    <scope>NUCLEOTIDE SEQUENCE [LARGE SCALE GENOMIC DNA]</scope>
    <source>
        <strain evidence="11 12">KHGC13</strain>
    </source>
</reference>
<dbReference type="GO" id="GO:0005737">
    <property type="term" value="C:cytoplasm"/>
    <property type="evidence" value="ECO:0007669"/>
    <property type="project" value="UniProtKB-SubCell"/>
</dbReference>
<dbReference type="FunFam" id="3.40.1160.10:FF:000004">
    <property type="entry name" value="Acetylglutamate kinase"/>
    <property type="match status" value="1"/>
</dbReference>
<feature type="site" description="Transition state stabilizer" evidence="9">
    <location>
        <position position="246"/>
    </location>
</feature>
<dbReference type="AlphaFoldDB" id="A0A1I7F399"/>
<dbReference type="InterPro" id="IPR036393">
    <property type="entry name" value="AceGlu_kinase-like_sf"/>
</dbReference>
<dbReference type="EMBL" id="FPBT01000001">
    <property type="protein sequence ID" value="SFU30698.1"/>
    <property type="molecule type" value="Genomic_DNA"/>
</dbReference>
<comment type="subcellular location">
    <subcellularLocation>
        <location evidence="9">Cytoplasm</location>
    </subcellularLocation>
</comment>
<dbReference type="OrthoDB" id="9803155at2"/>
<dbReference type="PANTHER" id="PTHR23342">
    <property type="entry name" value="N-ACETYLGLUTAMATE SYNTHASE"/>
    <property type="match status" value="1"/>
</dbReference>
<evidence type="ECO:0000256" key="1">
    <source>
        <dbReference type="ARBA" id="ARBA00004828"/>
    </source>
</evidence>
<evidence type="ECO:0000256" key="5">
    <source>
        <dbReference type="ARBA" id="ARBA00022741"/>
    </source>
</evidence>
<feature type="binding site" evidence="9">
    <location>
        <begin position="67"/>
        <end position="68"/>
    </location>
    <ligand>
        <name>substrate</name>
    </ligand>
</feature>
<dbReference type="CDD" id="cd04250">
    <property type="entry name" value="AAK_NAGK-C"/>
    <property type="match status" value="1"/>
</dbReference>
<keyword evidence="12" id="KW-1185">Reference proteome</keyword>
<name>A0A1I7F399_9FIRM</name>
<feature type="binding site" evidence="9">
    <location>
        <position position="89"/>
    </location>
    <ligand>
        <name>substrate</name>
    </ligand>
</feature>
<comment type="catalytic activity">
    <reaction evidence="8 9">
        <text>N-acetyl-L-glutamate + ATP = N-acetyl-L-glutamyl 5-phosphate + ADP</text>
        <dbReference type="Rhea" id="RHEA:14629"/>
        <dbReference type="ChEBI" id="CHEBI:30616"/>
        <dbReference type="ChEBI" id="CHEBI:44337"/>
        <dbReference type="ChEBI" id="CHEBI:57936"/>
        <dbReference type="ChEBI" id="CHEBI:456216"/>
        <dbReference type="EC" id="2.7.2.8"/>
    </reaction>
</comment>
<dbReference type="PIRSF" id="PIRSF000728">
    <property type="entry name" value="NAGK"/>
    <property type="match status" value="1"/>
</dbReference>
<evidence type="ECO:0000259" key="10">
    <source>
        <dbReference type="Pfam" id="PF00696"/>
    </source>
</evidence>
<keyword evidence="7 9" id="KW-0067">ATP-binding</keyword>
<evidence type="ECO:0000256" key="9">
    <source>
        <dbReference type="HAMAP-Rule" id="MF_00082"/>
    </source>
</evidence>
<keyword evidence="3 9" id="KW-0028">Amino-acid biosynthesis</keyword>
<accession>A0A1I7F399</accession>
<evidence type="ECO:0000256" key="6">
    <source>
        <dbReference type="ARBA" id="ARBA00022777"/>
    </source>
</evidence>
<dbReference type="InterPro" id="IPR001048">
    <property type="entry name" value="Asp/Glu/Uridylate_kinase"/>
</dbReference>
<dbReference type="RefSeq" id="WP_090469448.1">
    <property type="nucleotide sequence ID" value="NZ_FOWF01000005.1"/>
</dbReference>
<evidence type="ECO:0000256" key="2">
    <source>
        <dbReference type="ARBA" id="ARBA00022571"/>
    </source>
</evidence>
<dbReference type="InterPro" id="IPR037528">
    <property type="entry name" value="ArgB"/>
</dbReference>
<keyword evidence="2 9" id="KW-0055">Arginine biosynthesis</keyword>
<dbReference type="GO" id="GO:0005524">
    <property type="term" value="F:ATP binding"/>
    <property type="evidence" value="ECO:0007669"/>
    <property type="project" value="UniProtKB-UniRule"/>
</dbReference>
<dbReference type="UniPathway" id="UPA00068">
    <property type="reaction ID" value="UER00107"/>
</dbReference>
<dbReference type="InterPro" id="IPR041727">
    <property type="entry name" value="NAGK-C"/>
</dbReference>
<dbReference type="PANTHER" id="PTHR23342:SF0">
    <property type="entry name" value="N-ACETYLGLUTAMATE SYNTHASE, MITOCHONDRIAL"/>
    <property type="match status" value="1"/>
</dbReference>
<dbReference type="SUPFAM" id="SSF53633">
    <property type="entry name" value="Carbamate kinase-like"/>
    <property type="match status" value="1"/>
</dbReference>
<dbReference type="Proteomes" id="UP000198817">
    <property type="component" value="Unassembled WGS sequence"/>
</dbReference>
<gene>
    <name evidence="9" type="primary">argB</name>
    <name evidence="11" type="ORF">SAMN05216508_101233</name>
</gene>
<keyword evidence="9" id="KW-0963">Cytoplasm</keyword>
<comment type="similarity">
    <text evidence="9">Belongs to the acetylglutamate kinase family. ArgB subfamily.</text>
</comment>
<dbReference type="PRINTS" id="PR00474">
    <property type="entry name" value="GLU5KINASE"/>
</dbReference>
<dbReference type="EC" id="2.7.2.8" evidence="9"/>
<comment type="function">
    <text evidence="9">Catalyzes the ATP-dependent phosphorylation of N-acetyl-L-glutamate.</text>
</comment>
<evidence type="ECO:0000256" key="3">
    <source>
        <dbReference type="ARBA" id="ARBA00022605"/>
    </source>
</evidence>
<comment type="pathway">
    <text evidence="1 9">Amino-acid biosynthesis; L-arginine biosynthesis; N(2)-acetyl-L-ornithine from L-glutamate: step 2/4.</text>
</comment>
<evidence type="ECO:0000313" key="11">
    <source>
        <dbReference type="EMBL" id="SFU30698.1"/>
    </source>
</evidence>
<organism evidence="11 12">
    <name type="scientific">Eubacterium pyruvativorans</name>
    <dbReference type="NCBI Taxonomy" id="155865"/>
    <lineage>
        <taxon>Bacteria</taxon>
        <taxon>Bacillati</taxon>
        <taxon>Bacillota</taxon>
        <taxon>Clostridia</taxon>
        <taxon>Eubacteriales</taxon>
        <taxon>Eubacteriaceae</taxon>
        <taxon>Eubacterium</taxon>
    </lineage>
</organism>
<evidence type="ECO:0000256" key="4">
    <source>
        <dbReference type="ARBA" id="ARBA00022679"/>
    </source>
</evidence>
<dbReference type="HAMAP" id="MF_00082">
    <property type="entry name" value="ArgB"/>
    <property type="match status" value="1"/>
</dbReference>
<evidence type="ECO:0000256" key="8">
    <source>
        <dbReference type="ARBA" id="ARBA00048141"/>
    </source>
</evidence>
<dbReference type="InterPro" id="IPR001057">
    <property type="entry name" value="Glu/AcGlu_kinase"/>
</dbReference>
<protein>
    <recommendedName>
        <fullName evidence="9">Acetylglutamate kinase</fullName>
        <ecNumber evidence="9">2.7.2.8</ecNumber>
    </recommendedName>
    <alternativeName>
        <fullName evidence="9">N-acetyl-L-glutamate 5-phosphotransferase</fullName>
    </alternativeName>
    <alternativeName>
        <fullName evidence="9">NAG kinase</fullName>
        <shortName evidence="9">NAGK</shortName>
    </alternativeName>
</protein>
<dbReference type="InterPro" id="IPR004662">
    <property type="entry name" value="AcgluKinase_fam"/>
</dbReference>
<feature type="binding site" evidence="9">
    <location>
        <position position="183"/>
    </location>
    <ligand>
        <name>substrate</name>
    </ligand>
</feature>
<keyword evidence="6 9" id="KW-0418">Kinase</keyword>
<dbReference type="GO" id="GO:0003991">
    <property type="term" value="F:acetylglutamate kinase activity"/>
    <property type="evidence" value="ECO:0007669"/>
    <property type="project" value="UniProtKB-UniRule"/>
</dbReference>
<dbReference type="GO" id="GO:0042450">
    <property type="term" value="P:L-arginine biosynthetic process via ornithine"/>
    <property type="evidence" value="ECO:0007669"/>
    <property type="project" value="UniProtKB-UniRule"/>
</dbReference>
<keyword evidence="4 9" id="KW-0808">Transferase</keyword>
<evidence type="ECO:0000256" key="7">
    <source>
        <dbReference type="ARBA" id="ARBA00022840"/>
    </source>
</evidence>
<dbReference type="Gene3D" id="3.40.1160.10">
    <property type="entry name" value="Acetylglutamate kinase-like"/>
    <property type="match status" value="1"/>
</dbReference>
<feature type="domain" description="Aspartate/glutamate/uridylate kinase" evidence="10">
    <location>
        <begin position="27"/>
        <end position="265"/>
    </location>
</feature>
<keyword evidence="5 9" id="KW-0547">Nucleotide-binding</keyword>
<feature type="site" description="Transition state stabilizer" evidence="9">
    <location>
        <position position="32"/>
    </location>
</feature>
<dbReference type="NCBIfam" id="TIGR00761">
    <property type="entry name" value="argB"/>
    <property type="match status" value="1"/>
</dbReference>
<dbReference type="STRING" id="155865.SAMN05216515_10587"/>
<dbReference type="Pfam" id="PF00696">
    <property type="entry name" value="AA_kinase"/>
    <property type="match status" value="1"/>
</dbReference>
<evidence type="ECO:0000313" key="12">
    <source>
        <dbReference type="Proteomes" id="UP000198817"/>
    </source>
</evidence>
<proteinExistence type="inferred from homology"/>